<accession>A0A1T4TEE9</accession>
<dbReference type="RefSeq" id="WP_085937847.1">
    <property type="nucleotide sequence ID" value="NZ_FUWJ01000016.1"/>
</dbReference>
<evidence type="ECO:0000313" key="2">
    <source>
        <dbReference type="Proteomes" id="UP000190092"/>
    </source>
</evidence>
<proteinExistence type="predicted"/>
<dbReference type="OrthoDB" id="8154007at2"/>
<reference evidence="2" key="1">
    <citation type="submission" date="2017-02" db="EMBL/GenBank/DDBJ databases">
        <authorList>
            <person name="Varghese N."/>
            <person name="Submissions S."/>
        </authorList>
    </citation>
    <scope>NUCLEOTIDE SEQUENCE [LARGE SCALE GENOMIC DNA]</scope>
    <source>
        <strain evidence="2">ATCC 27094</strain>
    </source>
</reference>
<dbReference type="AlphaFoldDB" id="A0A1T4TEE9"/>
<dbReference type="Proteomes" id="UP000190092">
    <property type="component" value="Unassembled WGS sequence"/>
</dbReference>
<dbReference type="EMBL" id="FUWJ01000016">
    <property type="protein sequence ID" value="SKA38844.1"/>
    <property type="molecule type" value="Genomic_DNA"/>
</dbReference>
<sequence>MARQIDRKLRLTATAVGAVARKDLAAAFRRVNAKTSFDVGRADKWLQGRAAPRERQVYDDWAKVLDLEKPGSWIADCDLDEFVDEIAQRHGRSRAELLDSLATSTHANARQGPGLSLVGTFVCYSYAWSPYFRGRMIRGELSVGAEFGPNRLSVSYGEVLPTGRMQLDGAMTVDKRALRVEVSDATGVAQFVNFCLFPATPPASVLGGLMCGTALIGPDAQPSVSRVVMVRLPQASRRLQSIDAYVPSQASLAEDLTGLGLRIDDLAAADACLTAFLSGGGRGFDQVPAVAYRAMVDLFDRGWLNYAASAA</sequence>
<protein>
    <submittedName>
        <fullName evidence="1">Uncharacterized protein</fullName>
    </submittedName>
</protein>
<keyword evidence="2" id="KW-1185">Reference proteome</keyword>
<name>A0A1T4TEE9_9HYPH</name>
<organism evidence="1 2">
    <name type="scientific">Enhydrobacter aerosaccus</name>
    <dbReference type="NCBI Taxonomy" id="225324"/>
    <lineage>
        <taxon>Bacteria</taxon>
        <taxon>Pseudomonadati</taxon>
        <taxon>Pseudomonadota</taxon>
        <taxon>Alphaproteobacteria</taxon>
        <taxon>Hyphomicrobiales</taxon>
        <taxon>Enhydrobacter</taxon>
    </lineage>
</organism>
<evidence type="ECO:0000313" key="1">
    <source>
        <dbReference type="EMBL" id="SKA38844.1"/>
    </source>
</evidence>
<gene>
    <name evidence="1" type="ORF">SAMN02745126_06118</name>
</gene>